<dbReference type="InterPro" id="IPR011335">
    <property type="entry name" value="Restrct_endonuc-II-like"/>
</dbReference>
<proteinExistence type="predicted"/>
<dbReference type="Pfam" id="PF09588">
    <property type="entry name" value="YqaJ"/>
    <property type="match status" value="1"/>
</dbReference>
<feature type="coiled-coil region" evidence="1">
    <location>
        <begin position="205"/>
        <end position="232"/>
    </location>
</feature>
<dbReference type="PANTHER" id="PTHR46609:SF6">
    <property type="entry name" value="EXONUCLEASE, PHAGE-TYPE_RECB, C-TERMINAL DOMAIN-CONTAINING PROTEIN-RELATED"/>
    <property type="match status" value="1"/>
</dbReference>
<dbReference type="Gene3D" id="3.90.320.10">
    <property type="match status" value="1"/>
</dbReference>
<gene>
    <name evidence="3" type="ORF">Q0N40_02145</name>
</gene>
<evidence type="ECO:0000313" key="3">
    <source>
        <dbReference type="EMBL" id="WPF25373.1"/>
    </source>
</evidence>
<dbReference type="InterPro" id="IPR019080">
    <property type="entry name" value="YqaJ_viral_recombinase"/>
</dbReference>
<dbReference type="PANTHER" id="PTHR46609">
    <property type="entry name" value="EXONUCLEASE, PHAGE-TYPE/RECB, C-TERMINAL DOMAIN-CONTAINING PROTEIN"/>
    <property type="match status" value="1"/>
</dbReference>
<dbReference type="Proteomes" id="UP001174314">
    <property type="component" value="Chromosome"/>
</dbReference>
<evidence type="ECO:0000313" key="4">
    <source>
        <dbReference type="Proteomes" id="UP001174314"/>
    </source>
</evidence>
<dbReference type="InterPro" id="IPR051703">
    <property type="entry name" value="NF-kappa-B_Signaling_Reg"/>
</dbReference>
<dbReference type="EMBL" id="CP137757">
    <property type="protein sequence ID" value="WPF25373.1"/>
    <property type="molecule type" value="Genomic_DNA"/>
</dbReference>
<dbReference type="SUPFAM" id="SSF52980">
    <property type="entry name" value="Restriction endonuclease-like"/>
    <property type="match status" value="1"/>
</dbReference>
<sequence length="294" mass="34010">MSEKQCRLLEFDSEQEWLEARKRYFTATMMADLATGGSGARERVYRDRHGLSKPFAGNSYTQWGHEREPVLVNYAREHVDSRLVHSADLYVSTEIEDAACTPDAVGCREDGTVAVLAEAKTTKNMWWKREDVPDRYLWQIQWQLLVTGAEACVLVFEYHVDFEPRGIDRFLIRPDQDMQERLLALLAQQRDFEADHVEARLPDFFADRVRELSKLKEQARELEDELKAEIREFTGGEDFSYSDDDVQVTLSTPKPSARFQTSEFKKAEPELYERFVKAGKAPSQRVTLKWKGAA</sequence>
<evidence type="ECO:0000259" key="2">
    <source>
        <dbReference type="Pfam" id="PF09588"/>
    </source>
</evidence>
<dbReference type="KEGG" id="cpsk:Q0N40_02145"/>
<accession>A0AAU0Q1K9</accession>
<evidence type="ECO:0000256" key="1">
    <source>
        <dbReference type="SAM" id="Coils"/>
    </source>
</evidence>
<organism evidence="3 4">
    <name type="scientific">Corynebacterium pseudokroppenstedtii</name>
    <dbReference type="NCBI Taxonomy" id="2804917"/>
    <lineage>
        <taxon>Bacteria</taxon>
        <taxon>Bacillati</taxon>
        <taxon>Actinomycetota</taxon>
        <taxon>Actinomycetes</taxon>
        <taxon>Mycobacteriales</taxon>
        <taxon>Corynebacteriaceae</taxon>
        <taxon>Corynebacterium</taxon>
    </lineage>
</organism>
<reference evidence="3 4" key="1">
    <citation type="submission" date="2023-10" db="EMBL/GenBank/DDBJ databases">
        <title>complete genome sequence of Corynebacterium pseudokroppenstedtii P15-C1.</title>
        <authorList>
            <person name="Bruggemann H."/>
            <person name="Poehlein A."/>
        </authorList>
    </citation>
    <scope>NUCLEOTIDE SEQUENCE [LARGE SCALE GENOMIC DNA]</scope>
    <source>
        <strain evidence="3 4">P15_C1</strain>
    </source>
</reference>
<dbReference type="RefSeq" id="WP_221924398.1">
    <property type="nucleotide sequence ID" value="NZ_CP137757.1"/>
</dbReference>
<keyword evidence="4" id="KW-1185">Reference proteome</keyword>
<protein>
    <submittedName>
        <fullName evidence="3">YqaJ viral recombinase family protein</fullName>
    </submittedName>
</protein>
<name>A0AAU0Q1K9_9CORY</name>
<feature type="domain" description="YqaJ viral recombinase" evidence="2">
    <location>
        <begin position="16"/>
        <end position="150"/>
    </location>
</feature>
<keyword evidence="1" id="KW-0175">Coiled coil</keyword>
<dbReference type="InterPro" id="IPR011604">
    <property type="entry name" value="PDDEXK-like_dom_sf"/>
</dbReference>
<dbReference type="AlphaFoldDB" id="A0AAU0Q1K9"/>